<dbReference type="InterPro" id="IPR011257">
    <property type="entry name" value="DNA_glycosylase"/>
</dbReference>
<feature type="region of interest" description="Disordered" evidence="3">
    <location>
        <begin position="19"/>
        <end position="39"/>
    </location>
</feature>
<dbReference type="GO" id="GO:0005634">
    <property type="term" value="C:nucleus"/>
    <property type="evidence" value="ECO:0007669"/>
    <property type="project" value="UniProtKB-SubCell"/>
</dbReference>
<gene>
    <name evidence="4" type="ORF">HOLleu_05437</name>
</gene>
<dbReference type="Gene3D" id="1.10.340.30">
    <property type="entry name" value="Hypothetical protein, domain 2"/>
    <property type="match status" value="2"/>
</dbReference>
<dbReference type="PANTHER" id="PTHR15074">
    <property type="entry name" value="METHYL-CPG-BINDING PROTEIN"/>
    <property type="match status" value="1"/>
</dbReference>
<dbReference type="SUPFAM" id="SSF48150">
    <property type="entry name" value="DNA-glycosylase"/>
    <property type="match status" value="1"/>
</dbReference>
<dbReference type="Proteomes" id="UP001152320">
    <property type="component" value="Chromosome 2"/>
</dbReference>
<comment type="caution">
    <text evidence="4">The sequence shown here is derived from an EMBL/GenBank/DDBJ whole genome shotgun (WGS) entry which is preliminary data.</text>
</comment>
<keyword evidence="2" id="KW-0539">Nucleus</keyword>
<evidence type="ECO:0000256" key="2">
    <source>
        <dbReference type="ARBA" id="ARBA00023242"/>
    </source>
</evidence>
<reference evidence="4" key="1">
    <citation type="submission" date="2021-10" db="EMBL/GenBank/DDBJ databases">
        <title>Tropical sea cucumber genome reveals ecological adaptation and Cuvierian tubules defense mechanism.</title>
        <authorList>
            <person name="Chen T."/>
        </authorList>
    </citation>
    <scope>NUCLEOTIDE SEQUENCE</scope>
    <source>
        <strain evidence="4">Nanhai2018</strain>
        <tissue evidence="4">Muscle</tissue>
    </source>
</reference>
<dbReference type="EMBL" id="JAIZAY010000002">
    <property type="protein sequence ID" value="KAJ8046675.1"/>
    <property type="molecule type" value="Genomic_DNA"/>
</dbReference>
<evidence type="ECO:0000313" key="4">
    <source>
        <dbReference type="EMBL" id="KAJ8046675.1"/>
    </source>
</evidence>
<organism evidence="4 5">
    <name type="scientific">Holothuria leucospilota</name>
    <name type="common">Black long sea cucumber</name>
    <name type="synonym">Mertensiothuria leucospilota</name>
    <dbReference type="NCBI Taxonomy" id="206669"/>
    <lineage>
        <taxon>Eukaryota</taxon>
        <taxon>Metazoa</taxon>
        <taxon>Echinodermata</taxon>
        <taxon>Eleutherozoa</taxon>
        <taxon>Echinozoa</taxon>
        <taxon>Holothuroidea</taxon>
        <taxon>Aspidochirotacea</taxon>
        <taxon>Aspidochirotida</taxon>
        <taxon>Holothuriidae</taxon>
        <taxon>Holothuria</taxon>
    </lineage>
</organism>
<dbReference type="GO" id="GO:0003824">
    <property type="term" value="F:catalytic activity"/>
    <property type="evidence" value="ECO:0007669"/>
    <property type="project" value="InterPro"/>
</dbReference>
<dbReference type="InterPro" id="IPR045138">
    <property type="entry name" value="MeCP2/MBD4"/>
</dbReference>
<dbReference type="AlphaFoldDB" id="A0A9Q1CKQ2"/>
<dbReference type="GO" id="GO:0006281">
    <property type="term" value="P:DNA repair"/>
    <property type="evidence" value="ECO:0007669"/>
    <property type="project" value="InterPro"/>
</dbReference>
<accession>A0A9Q1CKQ2</accession>
<sequence>MGQGERNLRSRKSAISPYFEGKKTMLPAPRKRKTKWTPPKSPFNLVQESLFHDPWKLLVATIFLNKTTDEFLTKDWKYPDELHGIGKYGNDSYRIFCVNEWRQVKPQDHMLNKYHDWLKENQKELGI</sequence>
<dbReference type="OrthoDB" id="10265068at2759"/>
<proteinExistence type="predicted"/>
<keyword evidence="5" id="KW-1185">Reference proteome</keyword>
<evidence type="ECO:0000313" key="5">
    <source>
        <dbReference type="Proteomes" id="UP001152320"/>
    </source>
</evidence>
<dbReference type="PANTHER" id="PTHR15074:SF0">
    <property type="entry name" value="METHYL-CPG-BINDING DOMAIN PROTEIN 4-LIKE PROTEIN"/>
    <property type="match status" value="1"/>
</dbReference>
<protein>
    <submittedName>
        <fullName evidence="4">Methyl-CpG-binding domain protein 4</fullName>
    </submittedName>
</protein>
<comment type="subcellular location">
    <subcellularLocation>
        <location evidence="1">Nucleus</location>
    </subcellularLocation>
</comment>
<name>A0A9Q1CKQ2_HOLLE</name>
<evidence type="ECO:0000256" key="1">
    <source>
        <dbReference type="ARBA" id="ARBA00004123"/>
    </source>
</evidence>
<dbReference type="GO" id="GO:0003677">
    <property type="term" value="F:DNA binding"/>
    <property type="evidence" value="ECO:0007669"/>
    <property type="project" value="InterPro"/>
</dbReference>
<evidence type="ECO:0000256" key="3">
    <source>
        <dbReference type="SAM" id="MobiDB-lite"/>
    </source>
</evidence>